<keyword evidence="1" id="KW-1133">Transmembrane helix</keyword>
<feature type="transmembrane region" description="Helical" evidence="1">
    <location>
        <begin position="120"/>
        <end position="139"/>
    </location>
</feature>
<gene>
    <name evidence="2" type="ORF">H9Y04_20015</name>
</gene>
<evidence type="ECO:0008006" key="4">
    <source>
        <dbReference type="Google" id="ProtNLM"/>
    </source>
</evidence>
<evidence type="ECO:0000313" key="2">
    <source>
        <dbReference type="EMBL" id="MBC9714841.1"/>
    </source>
</evidence>
<keyword evidence="1" id="KW-0812">Transmembrane</keyword>
<keyword evidence="3" id="KW-1185">Reference proteome</keyword>
<evidence type="ECO:0000313" key="3">
    <source>
        <dbReference type="Proteomes" id="UP000642284"/>
    </source>
</evidence>
<sequence>MESDSGKSVDARGALDDIRRARGWVSERVGSPWWFHGGLGLLVAQQVVVNGVAEGLWTLVSFGVLVLGATVLVLCARRATGVTPTWPRGPRANALMAVRMMVALGAIWGAALLGREAVGAVAALAVGSLLATVLLGFAYDSALRQDIAEGSDAG</sequence>
<protein>
    <recommendedName>
        <fullName evidence="4">Integral membrane protein</fullName>
    </recommendedName>
</protein>
<dbReference type="Proteomes" id="UP000642284">
    <property type="component" value="Unassembled WGS sequence"/>
</dbReference>
<keyword evidence="1" id="KW-0472">Membrane</keyword>
<dbReference type="EMBL" id="JACTVJ010000010">
    <property type="protein sequence ID" value="MBC9714841.1"/>
    <property type="molecule type" value="Genomic_DNA"/>
</dbReference>
<evidence type="ECO:0000256" key="1">
    <source>
        <dbReference type="SAM" id="Phobius"/>
    </source>
</evidence>
<feature type="transmembrane region" description="Helical" evidence="1">
    <location>
        <begin position="96"/>
        <end position="114"/>
    </location>
</feature>
<organism evidence="2 3">
    <name type="scientific">Streptomyces polyasparticus</name>
    <dbReference type="NCBI Taxonomy" id="2767826"/>
    <lineage>
        <taxon>Bacteria</taxon>
        <taxon>Bacillati</taxon>
        <taxon>Actinomycetota</taxon>
        <taxon>Actinomycetes</taxon>
        <taxon>Kitasatosporales</taxon>
        <taxon>Streptomycetaceae</taxon>
        <taxon>Streptomyces</taxon>
    </lineage>
</organism>
<feature type="transmembrane region" description="Helical" evidence="1">
    <location>
        <begin position="56"/>
        <end position="75"/>
    </location>
</feature>
<comment type="caution">
    <text evidence="2">The sequence shown here is derived from an EMBL/GenBank/DDBJ whole genome shotgun (WGS) entry which is preliminary data.</text>
</comment>
<accession>A0ABR7SH54</accession>
<name>A0ABR7SH54_9ACTN</name>
<reference evidence="2 3" key="1">
    <citation type="submission" date="2020-08" db="EMBL/GenBank/DDBJ databases">
        <title>Genemic of Streptomyces polyaspartic.</title>
        <authorList>
            <person name="Liu W."/>
        </authorList>
    </citation>
    <scope>NUCLEOTIDE SEQUENCE [LARGE SCALE GENOMIC DNA]</scope>
    <source>
        <strain evidence="2 3">TRM66268-LWL</strain>
    </source>
</reference>
<dbReference type="RefSeq" id="WP_187815302.1">
    <property type="nucleotide sequence ID" value="NZ_JACTVJ010000010.1"/>
</dbReference>
<proteinExistence type="predicted"/>